<comment type="catalytic activity">
    <reaction evidence="3">
        <text>[protein]-L-glutamate 5-O-methyl ester + H2O = L-glutamyl-[protein] + methanol + H(+)</text>
        <dbReference type="Rhea" id="RHEA:23236"/>
        <dbReference type="Rhea" id="RHEA-COMP:10208"/>
        <dbReference type="Rhea" id="RHEA-COMP:10311"/>
        <dbReference type="ChEBI" id="CHEBI:15377"/>
        <dbReference type="ChEBI" id="CHEBI:15378"/>
        <dbReference type="ChEBI" id="CHEBI:17790"/>
        <dbReference type="ChEBI" id="CHEBI:29973"/>
        <dbReference type="ChEBI" id="CHEBI:82795"/>
        <dbReference type="EC" id="3.1.1.61"/>
    </reaction>
</comment>
<dbReference type="OrthoDB" id="9793421at2"/>
<comment type="caution">
    <text evidence="6">The sequence shown here is derived from an EMBL/GenBank/DDBJ whole genome shotgun (WGS) entry which is preliminary data.</text>
</comment>
<evidence type="ECO:0000256" key="3">
    <source>
        <dbReference type="ARBA" id="ARBA00048267"/>
    </source>
</evidence>
<dbReference type="GO" id="GO:0006935">
    <property type="term" value="P:chemotaxis"/>
    <property type="evidence" value="ECO:0007669"/>
    <property type="project" value="UniProtKB-UniRule"/>
</dbReference>
<keyword evidence="7" id="KW-1185">Reference proteome</keyword>
<evidence type="ECO:0000313" key="7">
    <source>
        <dbReference type="Proteomes" id="UP000053690"/>
    </source>
</evidence>
<evidence type="ECO:0000313" key="6">
    <source>
        <dbReference type="EMBL" id="KUJ81182.1"/>
    </source>
</evidence>
<dbReference type="EC" id="3.1.1.61" evidence="2"/>
<sequence length="314" mass="33530">MQCGCLKVKNILVVSTDPFWATRLKSQFGEVAPGVRILIVDNLMAAYATSEELQPSAVIIEQGFTDIPEFETMKTLFHELKSVCVYVGEKGSAKTSAGPRVFRKSDTAASYVSWIKEAKNATHKKRPKDSSKSNKDSKIIIIGSSTGGVDALSTILKRFPADCPPTVIVQHTGEDFGGGLIDLLSRLCPARVVAAQNGLVLESGLVCIAAGYRQHLELSSGTPLRARLTEGPPVSGHVPSVDKVFLSARPIASRVVAAVLTGMGRDGAEGLLALRRAGAATFVQDERSSVVYGMPRAAWQLGAAQRQVPLVRMA</sequence>
<protein>
    <recommendedName>
        <fullName evidence="2">protein-glutamate methylesterase</fullName>
        <ecNumber evidence="2">3.1.1.61</ecNumber>
    </recommendedName>
</protein>
<dbReference type="PANTHER" id="PTHR42872">
    <property type="entry name" value="PROTEIN-GLUTAMATE METHYLESTERASE/PROTEIN-GLUTAMINE GLUTAMINASE"/>
    <property type="match status" value="1"/>
</dbReference>
<evidence type="ECO:0000256" key="2">
    <source>
        <dbReference type="ARBA" id="ARBA00039140"/>
    </source>
</evidence>
<feature type="domain" description="CheB-type methylesterase" evidence="5">
    <location>
        <begin position="133"/>
        <end position="314"/>
    </location>
</feature>
<gene>
    <name evidence="6" type="ORF">AVO44_04770</name>
</gene>
<evidence type="ECO:0000256" key="1">
    <source>
        <dbReference type="ARBA" id="ARBA00022801"/>
    </source>
</evidence>
<feature type="active site" evidence="4">
    <location>
        <position position="171"/>
    </location>
</feature>
<evidence type="ECO:0000256" key="4">
    <source>
        <dbReference type="PROSITE-ProRule" id="PRU00050"/>
    </source>
</evidence>
<name>A0A0X3TZW9_9RHOB</name>
<feature type="active site" evidence="4">
    <location>
        <position position="266"/>
    </location>
</feature>
<dbReference type="Gene3D" id="3.40.50.180">
    <property type="entry name" value="Methylesterase CheB, C-terminal domain"/>
    <property type="match status" value="1"/>
</dbReference>
<organism evidence="6 7">
    <name type="scientific">Ruegeria profundi</name>
    <dbReference type="NCBI Taxonomy" id="1685378"/>
    <lineage>
        <taxon>Bacteria</taxon>
        <taxon>Pseudomonadati</taxon>
        <taxon>Pseudomonadota</taxon>
        <taxon>Alphaproteobacteria</taxon>
        <taxon>Rhodobacterales</taxon>
        <taxon>Roseobacteraceae</taxon>
        <taxon>Ruegeria</taxon>
    </lineage>
</organism>
<proteinExistence type="predicted"/>
<dbReference type="SUPFAM" id="SSF52738">
    <property type="entry name" value="Methylesterase CheB, C-terminal domain"/>
    <property type="match status" value="1"/>
</dbReference>
<dbReference type="Proteomes" id="UP000053690">
    <property type="component" value="Unassembled WGS sequence"/>
</dbReference>
<dbReference type="InterPro" id="IPR000673">
    <property type="entry name" value="Sig_transdc_resp-reg_Me-estase"/>
</dbReference>
<dbReference type="GO" id="GO:0000156">
    <property type="term" value="F:phosphorelay response regulator activity"/>
    <property type="evidence" value="ECO:0007669"/>
    <property type="project" value="InterPro"/>
</dbReference>
<feature type="active site" evidence="4">
    <location>
        <position position="145"/>
    </location>
</feature>
<dbReference type="GO" id="GO:0005737">
    <property type="term" value="C:cytoplasm"/>
    <property type="evidence" value="ECO:0007669"/>
    <property type="project" value="InterPro"/>
</dbReference>
<dbReference type="CDD" id="cd16432">
    <property type="entry name" value="CheB_Rec"/>
    <property type="match status" value="1"/>
</dbReference>
<dbReference type="PROSITE" id="PS50122">
    <property type="entry name" value="CHEB"/>
    <property type="match status" value="1"/>
</dbReference>
<keyword evidence="1 4" id="KW-0378">Hydrolase</keyword>
<dbReference type="InterPro" id="IPR035909">
    <property type="entry name" value="CheB_C"/>
</dbReference>
<dbReference type="STRING" id="1685378.AVO44_04770"/>
<dbReference type="Pfam" id="PF01339">
    <property type="entry name" value="CheB_methylest"/>
    <property type="match status" value="1"/>
</dbReference>
<accession>A0A0X3TZW9</accession>
<keyword evidence="4" id="KW-0145">Chemotaxis</keyword>
<dbReference type="AlphaFoldDB" id="A0A0X3TZW9"/>
<dbReference type="PANTHER" id="PTHR42872:SF6">
    <property type="entry name" value="PROTEIN-GLUTAMATE METHYLESTERASE_PROTEIN-GLUTAMINE GLUTAMINASE"/>
    <property type="match status" value="1"/>
</dbReference>
<evidence type="ECO:0000259" key="5">
    <source>
        <dbReference type="PROSITE" id="PS50122"/>
    </source>
</evidence>
<dbReference type="EMBL" id="LQBP01000002">
    <property type="protein sequence ID" value="KUJ81182.1"/>
    <property type="molecule type" value="Genomic_DNA"/>
</dbReference>
<dbReference type="GO" id="GO:0008984">
    <property type="term" value="F:protein-glutamate methylesterase activity"/>
    <property type="evidence" value="ECO:0007669"/>
    <property type="project" value="UniProtKB-EC"/>
</dbReference>
<reference evidence="7" key="1">
    <citation type="submission" date="2015-12" db="EMBL/GenBank/DDBJ databases">
        <authorList>
            <person name="Zhang G."/>
            <person name="Stingl U."/>
        </authorList>
    </citation>
    <scope>NUCLEOTIDE SEQUENCE [LARGE SCALE GENOMIC DNA]</scope>
    <source>
        <strain evidence="7">ZGT108</strain>
    </source>
</reference>